<reference evidence="3 4" key="1">
    <citation type="submission" date="2019-05" db="EMBL/GenBank/DDBJ databases">
        <title>Draft genome sequence of Nonomuraea zeae DSM 100528.</title>
        <authorList>
            <person name="Saricaoglu S."/>
            <person name="Isik K."/>
        </authorList>
    </citation>
    <scope>NUCLEOTIDE SEQUENCE [LARGE SCALE GENOMIC DNA]</scope>
    <source>
        <strain evidence="3 4">DSM 100528</strain>
    </source>
</reference>
<keyword evidence="1" id="KW-0732">Signal</keyword>
<dbReference type="Proteomes" id="UP000306628">
    <property type="component" value="Unassembled WGS sequence"/>
</dbReference>
<keyword evidence="4" id="KW-1185">Reference proteome</keyword>
<dbReference type="RefSeq" id="WP_138688420.1">
    <property type="nucleotide sequence ID" value="NZ_JBHSAZ010000046.1"/>
</dbReference>
<evidence type="ECO:0000259" key="2">
    <source>
        <dbReference type="Pfam" id="PF22807"/>
    </source>
</evidence>
<dbReference type="OrthoDB" id="9770043at2"/>
<dbReference type="PANTHER" id="PTHR19328">
    <property type="entry name" value="HEDGEHOG-INTERACTING PROTEIN"/>
    <property type="match status" value="1"/>
</dbReference>
<accession>A0A5S4GZK7</accession>
<feature type="chain" id="PRO_5024456061" evidence="1">
    <location>
        <begin position="30"/>
        <end position="468"/>
    </location>
</feature>
<dbReference type="InterPro" id="IPR054539">
    <property type="entry name" value="Beta-prop_PDH"/>
</dbReference>
<evidence type="ECO:0000313" key="4">
    <source>
        <dbReference type="Proteomes" id="UP000306628"/>
    </source>
</evidence>
<dbReference type="AlphaFoldDB" id="A0A5S4GZK7"/>
<dbReference type="Pfam" id="PF22807">
    <property type="entry name" value="TrAA12"/>
    <property type="match status" value="2"/>
</dbReference>
<dbReference type="InterPro" id="IPR011042">
    <property type="entry name" value="6-blade_b-propeller_TolB-like"/>
</dbReference>
<dbReference type="Gene3D" id="2.120.10.30">
    <property type="entry name" value="TolB, C-terminal domain"/>
    <property type="match status" value="1"/>
</dbReference>
<feature type="domain" description="Pyrroloquinoline quinone-dependent pyranose dehydrogenase beta-propeller" evidence="2">
    <location>
        <begin position="358"/>
        <end position="464"/>
    </location>
</feature>
<dbReference type="SUPFAM" id="SSF50952">
    <property type="entry name" value="Soluble quinoprotein glucose dehydrogenase"/>
    <property type="match status" value="1"/>
</dbReference>
<name>A0A5S4GZK7_9ACTN</name>
<feature type="signal peptide" evidence="1">
    <location>
        <begin position="1"/>
        <end position="29"/>
    </location>
</feature>
<gene>
    <name evidence="3" type="ORF">ETD85_05060</name>
</gene>
<evidence type="ECO:0000313" key="3">
    <source>
        <dbReference type="EMBL" id="TMR38229.1"/>
    </source>
</evidence>
<evidence type="ECO:0000256" key="1">
    <source>
        <dbReference type="SAM" id="SignalP"/>
    </source>
</evidence>
<dbReference type="PANTHER" id="PTHR19328:SF55">
    <property type="entry name" value="BLR6566 PROTEIN"/>
    <property type="match status" value="1"/>
</dbReference>
<organism evidence="3 4">
    <name type="scientific">Nonomuraea zeae</name>
    <dbReference type="NCBI Taxonomy" id="1642303"/>
    <lineage>
        <taxon>Bacteria</taxon>
        <taxon>Bacillati</taxon>
        <taxon>Actinomycetota</taxon>
        <taxon>Actinomycetes</taxon>
        <taxon>Streptosporangiales</taxon>
        <taxon>Streptosporangiaceae</taxon>
        <taxon>Nonomuraea</taxon>
    </lineage>
</organism>
<dbReference type="InterPro" id="IPR011041">
    <property type="entry name" value="Quinoprot_gluc/sorb_DH_b-prop"/>
</dbReference>
<comment type="caution">
    <text evidence="3">The sequence shown here is derived from an EMBL/GenBank/DDBJ whole genome shotgun (WGS) entry which is preliminary data.</text>
</comment>
<feature type="domain" description="Pyrroloquinoline quinone-dependent pyranose dehydrogenase beta-propeller" evidence="2">
    <location>
        <begin position="192"/>
        <end position="314"/>
    </location>
</feature>
<proteinExistence type="predicted"/>
<sequence>MANAWRRPVIRIAGRALLVLLLLATAATAAAFVAVNRGGRAQTEAHLGSRPRLGDPDTFPIPKVNPPDVVGWPPGKAPTAPRGFSVTRFEGGLEHPRWLYQLPNGDVLVAESATLPKNPDSPVMGFLNWLRRNDGSTTGQSANRITLLRDTDGDGVADFRGTFLDNLHQPFGMALLKPAPPHAVEPAAPDGTGVMFYVAGTDGVWRFPHTLGETRITAEGQKILDLPAGGYNNHWTRNLLAAPDGSKLYVTVGSASNAGEHGLGVEHRRAAVLEVNPDGSGERLLASGLRNPNGLAVEPATGTLWAVVNERDALGDDTSPDYLTRVRDGDFYGWPWSYWGTKVDDRVRPARPDLVAKALRPDYSLGAHTAPLGLAFATSFPEPYRGGAFIGEHGSWNRGEPVGYKVVHVPFADGMPSGKPRDFLTGFRPGSGDSTTYGRPVGVIADKAGGLLVADDAGNTVWRVAPTR</sequence>
<dbReference type="EMBL" id="VCKX01000010">
    <property type="protein sequence ID" value="TMR38229.1"/>
    <property type="molecule type" value="Genomic_DNA"/>
</dbReference>
<protein>
    <submittedName>
        <fullName evidence="3">Sorbosone dehydrogenase family protein</fullName>
    </submittedName>
</protein>